<evidence type="ECO:0000313" key="2">
    <source>
        <dbReference type="EMBL" id="NSL55271.1"/>
    </source>
</evidence>
<proteinExistence type="predicted"/>
<evidence type="ECO:0000313" key="3">
    <source>
        <dbReference type="Proteomes" id="UP000778523"/>
    </source>
</evidence>
<evidence type="ECO:0000256" key="1">
    <source>
        <dbReference type="SAM" id="Phobius"/>
    </source>
</evidence>
<keyword evidence="1" id="KW-1133">Transmembrane helix</keyword>
<accession>A0ABX2ILS6</accession>
<keyword evidence="1" id="KW-0472">Membrane</keyword>
<dbReference type="NCBIfam" id="TIGR02523">
    <property type="entry name" value="type_IV_pilV"/>
    <property type="match status" value="1"/>
</dbReference>
<dbReference type="RefSeq" id="WP_170021706.1">
    <property type="nucleotide sequence ID" value="NZ_JABCSC020000002.1"/>
</dbReference>
<feature type="transmembrane region" description="Helical" evidence="1">
    <location>
        <begin position="6"/>
        <end position="25"/>
    </location>
</feature>
<dbReference type="EMBL" id="JABCSC020000002">
    <property type="protein sequence ID" value="NSL55271.1"/>
    <property type="molecule type" value="Genomic_DNA"/>
</dbReference>
<keyword evidence="3" id="KW-1185">Reference proteome</keyword>
<dbReference type="InterPro" id="IPR012902">
    <property type="entry name" value="N_methyl_site"/>
</dbReference>
<organism evidence="2 3">
    <name type="scientific">Uliginosibacterium aquaticum</name>
    <dbReference type="NCBI Taxonomy" id="2731212"/>
    <lineage>
        <taxon>Bacteria</taxon>
        <taxon>Pseudomonadati</taxon>
        <taxon>Pseudomonadota</taxon>
        <taxon>Betaproteobacteria</taxon>
        <taxon>Rhodocyclales</taxon>
        <taxon>Zoogloeaceae</taxon>
        <taxon>Uliginosibacterium</taxon>
    </lineage>
</organism>
<dbReference type="Proteomes" id="UP000778523">
    <property type="component" value="Unassembled WGS sequence"/>
</dbReference>
<name>A0ABX2ILS6_9RHOO</name>
<gene>
    <name evidence="2" type="primary">pilV</name>
    <name evidence="2" type="ORF">HJ583_009575</name>
</gene>
<keyword evidence="1" id="KW-0812">Transmembrane</keyword>
<reference evidence="2 3" key="1">
    <citation type="submission" date="2020-06" db="EMBL/GenBank/DDBJ databases">
        <title>Draft genome of Uliginosibacterium sp. IMCC34675.</title>
        <authorList>
            <person name="Song J."/>
        </authorList>
    </citation>
    <scope>NUCLEOTIDE SEQUENCE [LARGE SCALE GENOMIC DNA]</scope>
    <source>
        <strain evidence="2 3">IMCC34675</strain>
    </source>
</reference>
<comment type="caution">
    <text evidence="2">The sequence shown here is derived from an EMBL/GenBank/DDBJ whole genome shotgun (WGS) entry which is preliminary data.</text>
</comment>
<dbReference type="InterPro" id="IPR013362">
    <property type="entry name" value="Pilus_4_PilV"/>
</dbReference>
<dbReference type="NCBIfam" id="TIGR02532">
    <property type="entry name" value="IV_pilin_GFxxxE"/>
    <property type="match status" value="1"/>
</dbReference>
<sequence length="163" mass="16518">MQLGATLIEVLIAVLVLSIGLLGALKLQTEGVRLNADSKYTVLAAAFAHDALDALTLDRFNDRASWTAIDTITTPLSCNTGTSSAASSTATGATGRAGEWAQKVACDLPDGKAKVSCTSAGEPKTCNVELRWTPSGRDTVSATYSVYAGAASSAAASSAASSS</sequence>
<protein>
    <submittedName>
        <fullName evidence="2">Type IV pilus modification protein PilV</fullName>
    </submittedName>
</protein>